<evidence type="ECO:0000313" key="1">
    <source>
        <dbReference type="EnsemblPlants" id="AVESA.00010b.r2.5CG0897100.1.CDS.1"/>
    </source>
</evidence>
<protein>
    <submittedName>
        <fullName evidence="1">Uncharacterized protein</fullName>
    </submittedName>
</protein>
<sequence length="226" mass="24177">MTQGERGLVAADLAGLAAQLPDNMVEFLEKQSCGIGGGEMEIDIHALQDTAIVELQQKLDEFARKKKANPSVQHSANSKMAAKEEEEEDVDILGGVSPLVTVQTPLKLAVEEEDVDICGDASPVAMLKKVGDDETINGSGSPCSSSDSDSDSGSDNDSDSDLSSDSSSDSESDEDESVDGPAPVECTATPPRTKLIARAKESLEKQKKEGQGRWPVRRCWKRRGRQ</sequence>
<evidence type="ECO:0000313" key="2">
    <source>
        <dbReference type="Proteomes" id="UP001732700"/>
    </source>
</evidence>
<reference evidence="1" key="1">
    <citation type="submission" date="2021-05" db="EMBL/GenBank/DDBJ databases">
        <authorList>
            <person name="Scholz U."/>
            <person name="Mascher M."/>
            <person name="Fiebig A."/>
        </authorList>
    </citation>
    <scope>NUCLEOTIDE SEQUENCE [LARGE SCALE GENOMIC DNA]</scope>
</reference>
<dbReference type="Proteomes" id="UP001732700">
    <property type="component" value="Chromosome 5C"/>
</dbReference>
<reference evidence="1" key="2">
    <citation type="submission" date="2025-09" db="UniProtKB">
        <authorList>
            <consortium name="EnsemblPlants"/>
        </authorList>
    </citation>
    <scope>IDENTIFICATION</scope>
</reference>
<keyword evidence="2" id="KW-1185">Reference proteome</keyword>
<organism evidence="1 2">
    <name type="scientific">Avena sativa</name>
    <name type="common">Oat</name>
    <dbReference type="NCBI Taxonomy" id="4498"/>
    <lineage>
        <taxon>Eukaryota</taxon>
        <taxon>Viridiplantae</taxon>
        <taxon>Streptophyta</taxon>
        <taxon>Embryophyta</taxon>
        <taxon>Tracheophyta</taxon>
        <taxon>Spermatophyta</taxon>
        <taxon>Magnoliopsida</taxon>
        <taxon>Liliopsida</taxon>
        <taxon>Poales</taxon>
        <taxon>Poaceae</taxon>
        <taxon>BOP clade</taxon>
        <taxon>Pooideae</taxon>
        <taxon>Poodae</taxon>
        <taxon>Poeae</taxon>
        <taxon>Poeae Chloroplast Group 1 (Aveneae type)</taxon>
        <taxon>Aveninae</taxon>
        <taxon>Avena</taxon>
    </lineage>
</organism>
<name>A0ACD5Y3B6_AVESA</name>
<dbReference type="EnsemblPlants" id="AVESA.00010b.r2.5CG0897100.1">
    <property type="protein sequence ID" value="AVESA.00010b.r2.5CG0897100.1.CDS.1"/>
    <property type="gene ID" value="AVESA.00010b.r2.5CG0897100"/>
</dbReference>
<proteinExistence type="predicted"/>
<accession>A0ACD5Y3B6</accession>